<evidence type="ECO:0000313" key="2">
    <source>
        <dbReference type="EMBL" id="TGM17273.1"/>
    </source>
</evidence>
<comment type="caution">
    <text evidence="2">The sequence shown here is derived from an EMBL/GenBank/DDBJ whole genome shotgun (WGS) entry which is preliminary data.</text>
</comment>
<evidence type="ECO:0000256" key="1">
    <source>
        <dbReference type="SAM" id="SignalP"/>
    </source>
</evidence>
<dbReference type="RefSeq" id="WP_135684589.1">
    <property type="nucleotide sequence ID" value="NZ_RQEQ01000080.1"/>
</dbReference>
<feature type="signal peptide" evidence="1">
    <location>
        <begin position="1"/>
        <end position="22"/>
    </location>
</feature>
<accession>A0ABY2N589</accession>
<evidence type="ECO:0000313" key="3">
    <source>
        <dbReference type="Proteomes" id="UP000297422"/>
    </source>
</evidence>
<keyword evidence="1" id="KW-0732">Signal</keyword>
<proteinExistence type="predicted"/>
<protein>
    <submittedName>
        <fullName evidence="2">Uncharacterized protein</fullName>
    </submittedName>
</protein>
<organism evidence="2 3">
    <name type="scientific">Leptospira stimsonii</name>
    <dbReference type="NCBI Taxonomy" id="2202203"/>
    <lineage>
        <taxon>Bacteria</taxon>
        <taxon>Pseudomonadati</taxon>
        <taxon>Spirochaetota</taxon>
        <taxon>Spirochaetia</taxon>
        <taxon>Leptospirales</taxon>
        <taxon>Leptospiraceae</taxon>
        <taxon>Leptospira</taxon>
    </lineage>
</organism>
<name>A0ABY2N589_9LEPT</name>
<keyword evidence="3" id="KW-1185">Reference proteome</keyword>
<feature type="chain" id="PRO_5047428870" evidence="1">
    <location>
        <begin position="23"/>
        <end position="65"/>
    </location>
</feature>
<sequence>MNRNTIVATLGLRAHLAFQAFALVNNYTPSEEEQLSILRTEGLTDELEEAMFRNEHVLPESTEAA</sequence>
<dbReference type="EMBL" id="RQGT01000059">
    <property type="protein sequence ID" value="TGM17273.1"/>
    <property type="molecule type" value="Genomic_DNA"/>
</dbReference>
<reference evidence="3" key="1">
    <citation type="journal article" date="2019" name="PLoS Negl. Trop. Dis.">
        <title>Revisiting the worldwide diversity of Leptospira species in the environment.</title>
        <authorList>
            <person name="Vincent A.T."/>
            <person name="Schiettekatte O."/>
            <person name="Bourhy P."/>
            <person name="Veyrier F.J."/>
            <person name="Picardeau M."/>
        </authorList>
    </citation>
    <scope>NUCLEOTIDE SEQUENCE [LARGE SCALE GENOMIC DNA]</scope>
    <source>
        <strain evidence="3">201702407</strain>
    </source>
</reference>
<dbReference type="Proteomes" id="UP000297422">
    <property type="component" value="Unassembled WGS sequence"/>
</dbReference>
<gene>
    <name evidence="2" type="ORF">EHQ90_07785</name>
</gene>